<dbReference type="PROSITE" id="PS51841">
    <property type="entry name" value="LTD"/>
    <property type="match status" value="1"/>
</dbReference>
<dbReference type="AlphaFoldDB" id="A0A0G1WMZ4"/>
<evidence type="ECO:0000313" key="3">
    <source>
        <dbReference type="Proteomes" id="UP000034956"/>
    </source>
</evidence>
<reference evidence="2 3" key="1">
    <citation type="journal article" date="2015" name="Nature">
        <title>rRNA introns, odd ribosomes, and small enigmatic genomes across a large radiation of phyla.</title>
        <authorList>
            <person name="Brown C.T."/>
            <person name="Hug L.A."/>
            <person name="Thomas B.C."/>
            <person name="Sharon I."/>
            <person name="Castelle C.J."/>
            <person name="Singh A."/>
            <person name="Wilkins M.J."/>
            <person name="Williams K.H."/>
            <person name="Banfield J.F."/>
        </authorList>
    </citation>
    <scope>NUCLEOTIDE SEQUENCE [LARGE SCALE GENOMIC DNA]</scope>
</reference>
<dbReference type="Gene3D" id="2.60.40.1260">
    <property type="entry name" value="Lamin Tail domain"/>
    <property type="match status" value="1"/>
</dbReference>
<dbReference type="InterPro" id="IPR001322">
    <property type="entry name" value="Lamin_tail_dom"/>
</dbReference>
<evidence type="ECO:0000313" key="2">
    <source>
        <dbReference type="EMBL" id="KKU91713.1"/>
    </source>
</evidence>
<dbReference type="SUPFAM" id="SSF74853">
    <property type="entry name" value="Lamin A/C globular tail domain"/>
    <property type="match status" value="1"/>
</dbReference>
<protein>
    <submittedName>
        <fullName evidence="2">Polymorphic membrane protein</fullName>
    </submittedName>
</protein>
<sequence>MNLKFLLAVIGIGAIAFWTGQSSSLFQKTFFNQSHLVGEIPLSDSGEFNPYSASLAESGKAVSGSPEKTVFQDCSAAVGAPAPFRKLIINEVAWMGSLNDALAEWFELKNVSGGPLDVSGYGVSDRDGQIRIAIPAGTVLPVAGFYLLERKEEATSVKTDLIYAGNLKNTDESLRLYDAGCGLVDEVSANPDWPAGGNDTKRTMERANDLSWHASAVSGGTPKAENSYPTINQKTIDNEQSTRTAVSGTVVTAPSSVSSTITTNYSLPTTNLQILISEIMVGMDGNASYEFIELYNAGPNAVDLTGWRMTKKTSSGSESNLVAVSRFEGKKIQAGKYFLLVNQGGYNGSVVADLAWPASYTLAYTNNAVVLYDAGGGKVEEITWPEIPKNQSFVRVSWNNSQFAIQGQPSPQNSGAN</sequence>
<dbReference type="Pfam" id="PF00932">
    <property type="entry name" value="LTD"/>
    <property type="match status" value="2"/>
</dbReference>
<accession>A0A0G1WMZ4</accession>
<dbReference type="EMBL" id="LCPF01000001">
    <property type="protein sequence ID" value="KKU91713.1"/>
    <property type="molecule type" value="Genomic_DNA"/>
</dbReference>
<evidence type="ECO:0000259" key="1">
    <source>
        <dbReference type="PROSITE" id="PS51841"/>
    </source>
</evidence>
<proteinExistence type="predicted"/>
<comment type="caution">
    <text evidence="2">The sequence shown here is derived from an EMBL/GenBank/DDBJ whole genome shotgun (WGS) entry which is preliminary data.</text>
</comment>
<dbReference type="Proteomes" id="UP000034956">
    <property type="component" value="Unassembled WGS sequence"/>
</dbReference>
<dbReference type="InterPro" id="IPR036415">
    <property type="entry name" value="Lamin_tail_dom_sf"/>
</dbReference>
<feature type="domain" description="LTD" evidence="1">
    <location>
        <begin position="261"/>
        <end position="390"/>
    </location>
</feature>
<name>A0A0G1WMZ4_9BACT</name>
<gene>
    <name evidence="2" type="ORF">UY23_C0001G0319</name>
</gene>
<organism evidence="2 3">
    <name type="scientific">Candidatus Jorgensenbacteria bacterium GW2011_GWA1_48_11</name>
    <dbReference type="NCBI Taxonomy" id="1618660"/>
    <lineage>
        <taxon>Bacteria</taxon>
        <taxon>Candidatus Joergenseniibacteriota</taxon>
    </lineage>
</organism>